<accession>A0AAD9R969</accession>
<evidence type="ECO:0000256" key="2">
    <source>
        <dbReference type="ARBA" id="ARBA00022692"/>
    </source>
</evidence>
<dbReference type="Pfam" id="PF08205">
    <property type="entry name" value="C2-set_2"/>
    <property type="match status" value="2"/>
</dbReference>
<dbReference type="SUPFAM" id="SSF48726">
    <property type="entry name" value="Immunoglobulin"/>
    <property type="match status" value="5"/>
</dbReference>
<dbReference type="PROSITE" id="PS50853">
    <property type="entry name" value="FN3"/>
    <property type="match status" value="1"/>
</dbReference>
<keyword evidence="7" id="KW-0732">Signal</keyword>
<keyword evidence="3 6" id="KW-1133">Transmembrane helix</keyword>
<feature type="domain" description="Ig-like" evidence="8">
    <location>
        <begin position="366"/>
        <end position="458"/>
    </location>
</feature>
<dbReference type="PROSITE" id="PS50835">
    <property type="entry name" value="IG_LIKE"/>
    <property type="match status" value="5"/>
</dbReference>
<feature type="domain" description="Fibronectin type-III" evidence="9">
    <location>
        <begin position="563"/>
        <end position="679"/>
    </location>
</feature>
<evidence type="ECO:0000256" key="4">
    <source>
        <dbReference type="ARBA" id="ARBA00023136"/>
    </source>
</evidence>
<feature type="domain" description="Ig-like" evidence="8">
    <location>
        <begin position="36"/>
        <end position="153"/>
    </location>
</feature>
<proteinExistence type="predicted"/>
<dbReference type="Proteomes" id="UP001258017">
    <property type="component" value="Unassembled WGS sequence"/>
</dbReference>
<dbReference type="SUPFAM" id="SSF49265">
    <property type="entry name" value="Fibronectin type III"/>
    <property type="match status" value="1"/>
</dbReference>
<dbReference type="EMBL" id="JAIFRP010004413">
    <property type="protein sequence ID" value="KAK2575512.1"/>
    <property type="molecule type" value="Genomic_DNA"/>
</dbReference>
<feature type="signal peptide" evidence="7">
    <location>
        <begin position="1"/>
        <end position="30"/>
    </location>
</feature>
<dbReference type="InterPro" id="IPR007110">
    <property type="entry name" value="Ig-like_dom"/>
</dbReference>
<feature type="transmembrane region" description="Helical" evidence="6">
    <location>
        <begin position="706"/>
        <end position="732"/>
    </location>
</feature>
<comment type="subcellular location">
    <subcellularLocation>
        <location evidence="1">Membrane</location>
        <topology evidence="1">Single-pass membrane protein</topology>
    </subcellularLocation>
</comment>
<evidence type="ECO:0000256" key="3">
    <source>
        <dbReference type="ARBA" id="ARBA00022989"/>
    </source>
</evidence>
<evidence type="ECO:0008006" key="12">
    <source>
        <dbReference type="Google" id="ProtNLM"/>
    </source>
</evidence>
<evidence type="ECO:0000259" key="8">
    <source>
        <dbReference type="PROSITE" id="PS50835"/>
    </source>
</evidence>
<dbReference type="InterPro" id="IPR036179">
    <property type="entry name" value="Ig-like_dom_sf"/>
</dbReference>
<dbReference type="InterPro" id="IPR036116">
    <property type="entry name" value="FN3_sf"/>
</dbReference>
<sequence>MRSATGYILRKSLLMPLTVLTLLRSRTSEAASTESPFQNKVPIKLIWANEGDDVELPCDITPPTPTDSVSMVLWFRDSAGIPLYSLDARSGNLSAAIHWADGDDLGRRTYFQVGDGQRAKLKITKVKYKDQGLFRCRVDFVNSPTRNFRANLTLVEEPTKPVIYNAQGREVTGVGGPFLEGYGLLLTCQVSGGRPKPSVTWWKNGELLDGVVDIPAVGSLSKFTINHLFVGKVTRSLWGTKLECRAQSAPMTKPIVREVPLDIYLKPAVVKISLADEEIYAGRPVAAKCETWGSSPAARIIWKLGGEAIGDSNVSITQRSNSTVSKLVFALGRNDDEKELTCRAENPRFPGGVLEETKILRVLYAPVLTAHLATGYILETLREGDDLKLVCDVRSNPPPTKVVWYHDDTLLKHDVNAGILISSNTLTLRVLALTHSGEYSCEATNFVGQGRSPPVLIRMKYTPRCREGYERREIAAGRYETVSLRCEIEAVPDEQVRFSWSFNGTHGDVLSLPNSRVRDNGLVSLLDYTPSADTDYGTLACWASNNIGRQRSPCLFHVVPAKTPQAPMDCSLHNESTSLEVNCIPGSDGGSPQHFLLEVRGSLGNSGIVQVISQTLQTPQSDQGIVSEAPPIYQERNPKPTFRLRELEPGYDYTLYVYAVNGRGRSEPALLKHVRVAEPIGGKLESTGIFLEDLKKAIPQVDSQSMIIVIALIGAAALILVGIGVVIGLAICRRRSGRPAVSGPDDFTTPSYVPAQRIEPRTRYTNDSRRTQRRSLYVEENRNDPDILQQVEVDSQV</sequence>
<dbReference type="InterPro" id="IPR013162">
    <property type="entry name" value="CD80_C2-set"/>
</dbReference>
<dbReference type="CDD" id="cd00063">
    <property type="entry name" value="FN3"/>
    <property type="match status" value="1"/>
</dbReference>
<organism evidence="10 11">
    <name type="scientific">Odynerus spinipes</name>
    <dbReference type="NCBI Taxonomy" id="1348599"/>
    <lineage>
        <taxon>Eukaryota</taxon>
        <taxon>Metazoa</taxon>
        <taxon>Ecdysozoa</taxon>
        <taxon>Arthropoda</taxon>
        <taxon>Hexapoda</taxon>
        <taxon>Insecta</taxon>
        <taxon>Pterygota</taxon>
        <taxon>Neoptera</taxon>
        <taxon>Endopterygota</taxon>
        <taxon>Hymenoptera</taxon>
        <taxon>Apocrita</taxon>
        <taxon>Aculeata</taxon>
        <taxon>Vespoidea</taxon>
        <taxon>Vespidae</taxon>
        <taxon>Eumeninae</taxon>
        <taxon>Odynerus</taxon>
    </lineage>
</organism>
<evidence type="ECO:0000256" key="6">
    <source>
        <dbReference type="SAM" id="Phobius"/>
    </source>
</evidence>
<dbReference type="Pfam" id="PF13927">
    <property type="entry name" value="Ig_3"/>
    <property type="match status" value="1"/>
</dbReference>
<gene>
    <name evidence="10" type="ORF">KPH14_011233</name>
</gene>
<keyword evidence="4 6" id="KW-0472">Membrane</keyword>
<dbReference type="CDD" id="cd00096">
    <property type="entry name" value="Ig"/>
    <property type="match status" value="1"/>
</dbReference>
<dbReference type="SMART" id="SM00409">
    <property type="entry name" value="IG"/>
    <property type="match status" value="4"/>
</dbReference>
<dbReference type="SMART" id="SM00060">
    <property type="entry name" value="FN3"/>
    <property type="match status" value="1"/>
</dbReference>
<dbReference type="PANTHER" id="PTHR23278">
    <property type="entry name" value="SIDESTEP PROTEIN"/>
    <property type="match status" value="1"/>
</dbReference>
<dbReference type="InterPro" id="IPR013783">
    <property type="entry name" value="Ig-like_fold"/>
</dbReference>
<dbReference type="PANTHER" id="PTHR23278:SF4">
    <property type="entry name" value="SIDESTEP, ISOFORM C"/>
    <property type="match status" value="1"/>
</dbReference>
<evidence type="ECO:0000256" key="1">
    <source>
        <dbReference type="ARBA" id="ARBA00004167"/>
    </source>
</evidence>
<evidence type="ECO:0000259" key="9">
    <source>
        <dbReference type="PROSITE" id="PS50853"/>
    </source>
</evidence>
<protein>
    <recommendedName>
        <fullName evidence="12">Nephrin/kirre</fullName>
    </recommendedName>
</protein>
<dbReference type="Pfam" id="PF07686">
    <property type="entry name" value="V-set"/>
    <property type="match status" value="1"/>
</dbReference>
<reference evidence="10" key="2">
    <citation type="journal article" date="2023" name="Commun. Biol.">
        <title>Intrasexual cuticular hydrocarbon dimorphism in a wasp sheds light on hydrocarbon biosynthesis genes in Hymenoptera.</title>
        <authorList>
            <person name="Moris V.C."/>
            <person name="Podsiadlowski L."/>
            <person name="Martin S."/>
            <person name="Oeyen J.P."/>
            <person name="Donath A."/>
            <person name="Petersen M."/>
            <person name="Wilbrandt J."/>
            <person name="Misof B."/>
            <person name="Liedtke D."/>
            <person name="Thamm M."/>
            <person name="Scheiner R."/>
            <person name="Schmitt T."/>
            <person name="Niehuis O."/>
        </authorList>
    </citation>
    <scope>NUCLEOTIDE SEQUENCE</scope>
    <source>
        <strain evidence="10">GBR_01_08_01A</strain>
    </source>
</reference>
<keyword evidence="2 6" id="KW-0812">Transmembrane</keyword>
<evidence type="ECO:0000313" key="11">
    <source>
        <dbReference type="Proteomes" id="UP001258017"/>
    </source>
</evidence>
<feature type="domain" description="Ig-like" evidence="8">
    <location>
        <begin position="161"/>
        <end position="256"/>
    </location>
</feature>
<evidence type="ECO:0000256" key="5">
    <source>
        <dbReference type="ARBA" id="ARBA00023157"/>
    </source>
</evidence>
<keyword evidence="11" id="KW-1185">Reference proteome</keyword>
<dbReference type="GO" id="GO:0016020">
    <property type="term" value="C:membrane"/>
    <property type="evidence" value="ECO:0007669"/>
    <property type="project" value="UniProtKB-SubCell"/>
</dbReference>
<comment type="caution">
    <text evidence="10">The sequence shown here is derived from an EMBL/GenBank/DDBJ whole genome shotgun (WGS) entry which is preliminary data.</text>
</comment>
<feature type="chain" id="PRO_5042243874" description="Nephrin/kirre" evidence="7">
    <location>
        <begin position="31"/>
        <end position="797"/>
    </location>
</feature>
<evidence type="ECO:0000313" key="10">
    <source>
        <dbReference type="EMBL" id="KAK2575512.1"/>
    </source>
</evidence>
<dbReference type="InterPro" id="IPR003599">
    <property type="entry name" value="Ig_sub"/>
</dbReference>
<dbReference type="AlphaFoldDB" id="A0AAD9R969"/>
<dbReference type="InterPro" id="IPR003598">
    <property type="entry name" value="Ig_sub2"/>
</dbReference>
<feature type="domain" description="Ig-like" evidence="8">
    <location>
        <begin position="267"/>
        <end position="361"/>
    </location>
</feature>
<reference evidence="10" key="1">
    <citation type="submission" date="2021-08" db="EMBL/GenBank/DDBJ databases">
        <authorList>
            <person name="Misof B."/>
            <person name="Oliver O."/>
            <person name="Podsiadlowski L."/>
            <person name="Donath A."/>
            <person name="Peters R."/>
            <person name="Mayer C."/>
            <person name="Rust J."/>
            <person name="Gunkel S."/>
            <person name="Lesny P."/>
            <person name="Martin S."/>
            <person name="Oeyen J.P."/>
            <person name="Petersen M."/>
            <person name="Panagiotis P."/>
            <person name="Wilbrandt J."/>
            <person name="Tanja T."/>
        </authorList>
    </citation>
    <scope>NUCLEOTIDE SEQUENCE</scope>
    <source>
        <strain evidence="10">GBR_01_08_01A</strain>
        <tissue evidence="10">Thorax + abdomen</tissue>
    </source>
</reference>
<evidence type="ECO:0000256" key="7">
    <source>
        <dbReference type="SAM" id="SignalP"/>
    </source>
</evidence>
<dbReference type="InterPro" id="IPR003961">
    <property type="entry name" value="FN3_dom"/>
</dbReference>
<dbReference type="Gene3D" id="2.60.40.10">
    <property type="entry name" value="Immunoglobulins"/>
    <property type="match status" value="6"/>
</dbReference>
<feature type="domain" description="Ig-like" evidence="8">
    <location>
        <begin position="463"/>
        <end position="546"/>
    </location>
</feature>
<dbReference type="InterPro" id="IPR013106">
    <property type="entry name" value="Ig_V-set"/>
</dbReference>
<name>A0AAD9R969_9HYME</name>
<dbReference type="SMART" id="SM00408">
    <property type="entry name" value="IGc2"/>
    <property type="match status" value="3"/>
</dbReference>
<keyword evidence="5" id="KW-1015">Disulfide bond</keyword>